<dbReference type="AlphaFoldDB" id="C4L906"/>
<protein>
    <submittedName>
        <fullName evidence="1">Uncharacterized protein</fullName>
    </submittedName>
</protein>
<sequence>MIVKSINYEEIISSLFDACDLVDDRKEQLSIKRSFTTKQDIFSDVLLNRLVSFLSGNDEQLMVQLGGVLELVEEAMKNLSSSPYLLDMEKEDYNKEFQKKLIVPFSALLLFNLIENFSTNSPIYHFINLINSKLETEEKTPLDVLIRNYIKAILKNKNLTTEETTEFNEFIGKISLKSALKQKTINERVEHLITQHKTLNKKGNKDSKNASKELFLLISSALQGMRLALYFRDHIDEFSYYYLSAINKSKHTKTEHWKSLNNLTTEINRSIKKGKKNQQKIINMTENLSIRYHANLNDKYMSKSAHILHYLIHHRFDRENSCWFQRQNLKYKNSSPYYMLDTLIKIYDLNFDSAAMESLKIIKNSENHPNYRLTSTYTKIYICLLIKTSNSNIKNNTLTPYIYKIVSTENFKEKAIPSHGMSFFNKSSIFSNDVEFFTLIDCLSEWNINLKEELDIGTEKSDEYDINFTSKIEKSLNKIYTALGSKDLAYNEIDDESLRKAVNSTLTTNELIECTIGFIPNMSLYFSLREMAFIYSAMSYKMIIESPSICRFVSWPLNLKKKLLKAISPNEYINDEKNETTNSSK</sequence>
<keyword evidence="2" id="KW-1185">Reference proteome</keyword>
<reference evidence="1 2" key="2">
    <citation type="journal article" date="2011" name="Stand. Genomic Sci.">
        <title>Complete genome sequence of Tolumonas auensis type strain (TA 4).</title>
        <authorList>
            <person name="Chertkov O."/>
            <person name="Copeland A."/>
            <person name="Lucas S."/>
            <person name="Lapidus A."/>
            <person name="Berry K.W."/>
            <person name="Detter J.C."/>
            <person name="Del Rio T.G."/>
            <person name="Hammon N."/>
            <person name="Dalin E."/>
            <person name="Tice H."/>
            <person name="Pitluck S."/>
            <person name="Richardson P."/>
            <person name="Bruce D."/>
            <person name="Goodwin L."/>
            <person name="Han C."/>
            <person name="Tapia R."/>
            <person name="Saunders E."/>
            <person name="Schmutz J."/>
            <person name="Brettin T."/>
            <person name="Larimer F."/>
            <person name="Land M."/>
            <person name="Hauser L."/>
            <person name="Spring S."/>
            <person name="Rohde M."/>
            <person name="Kyrpides N.C."/>
            <person name="Ivanova N."/>
            <person name="Goker M."/>
            <person name="Beller H.R."/>
            <person name="Klenk H.P."/>
            <person name="Woyke T."/>
        </authorList>
    </citation>
    <scope>NUCLEOTIDE SEQUENCE [LARGE SCALE GENOMIC DNA]</scope>
    <source>
        <strain evidence="2">DSM 9187 / TA4</strain>
    </source>
</reference>
<dbReference type="KEGG" id="tau:Tola_2278"/>
<evidence type="ECO:0000313" key="2">
    <source>
        <dbReference type="Proteomes" id="UP000009073"/>
    </source>
</evidence>
<dbReference type="HOGENOM" id="CLU_466127_0_0_6"/>
<gene>
    <name evidence="1" type="ordered locus">Tola_2278</name>
</gene>
<dbReference type="STRING" id="595494.Tola_2278"/>
<organism evidence="1 2">
    <name type="scientific">Tolumonas auensis (strain DSM 9187 / NBRC 110442 / TA 4)</name>
    <dbReference type="NCBI Taxonomy" id="595494"/>
    <lineage>
        <taxon>Bacteria</taxon>
        <taxon>Pseudomonadati</taxon>
        <taxon>Pseudomonadota</taxon>
        <taxon>Gammaproteobacteria</taxon>
        <taxon>Aeromonadales</taxon>
        <taxon>Aeromonadaceae</taxon>
        <taxon>Tolumonas</taxon>
    </lineage>
</organism>
<dbReference type="EMBL" id="CP001616">
    <property type="protein sequence ID" value="ACQ93876.1"/>
    <property type="molecule type" value="Genomic_DNA"/>
</dbReference>
<accession>C4L906</accession>
<reference evidence="2" key="1">
    <citation type="submission" date="2009-05" db="EMBL/GenBank/DDBJ databases">
        <title>Complete sequence of Tolumonas auensis DSM 9187.</title>
        <authorList>
            <consortium name="US DOE Joint Genome Institute"/>
            <person name="Lucas S."/>
            <person name="Copeland A."/>
            <person name="Lapidus A."/>
            <person name="Glavina del Rio T."/>
            <person name="Tice H."/>
            <person name="Bruce D."/>
            <person name="Goodwin L."/>
            <person name="Pitluck S."/>
            <person name="Chertkov O."/>
            <person name="Brettin T."/>
            <person name="Detter J.C."/>
            <person name="Han C."/>
            <person name="Larimer F."/>
            <person name="Land M."/>
            <person name="Hauser L."/>
            <person name="Kyrpides N."/>
            <person name="Mikhailova N."/>
            <person name="Spring S."/>
            <person name="Beller H."/>
        </authorList>
    </citation>
    <scope>NUCLEOTIDE SEQUENCE [LARGE SCALE GENOMIC DNA]</scope>
    <source>
        <strain evidence="2">DSM 9187 / TA4</strain>
    </source>
</reference>
<evidence type="ECO:0000313" key="1">
    <source>
        <dbReference type="EMBL" id="ACQ93876.1"/>
    </source>
</evidence>
<dbReference type="RefSeq" id="WP_015879344.1">
    <property type="nucleotide sequence ID" value="NC_012691.1"/>
</dbReference>
<proteinExistence type="predicted"/>
<dbReference type="Proteomes" id="UP000009073">
    <property type="component" value="Chromosome"/>
</dbReference>
<name>C4L906_TOLAT</name>